<dbReference type="SUPFAM" id="SSF52540">
    <property type="entry name" value="P-loop containing nucleoside triphosphate hydrolases"/>
    <property type="match status" value="1"/>
</dbReference>
<dbReference type="AlphaFoldDB" id="T2GFJ7"/>
<dbReference type="InterPro" id="IPR050445">
    <property type="entry name" value="Bact_polysacc_biosynth/exp"/>
</dbReference>
<dbReference type="Gene3D" id="3.40.50.300">
    <property type="entry name" value="P-loop containing nucleotide triphosphate hydrolases"/>
    <property type="match status" value="1"/>
</dbReference>
<sequence length="726" mass="79713">MELRQLLEILWRRRRLCGGIALGVFLGILLLTLLVVPRYVATSKVLAYKSPSASTLLSSLGLRSSTMPETVSDAEVANYKLIAQSAPVLQAVTQELELQRVRARSLLPRMIPGATWLLPKLGLDGLLNATKPLQWDELGKKSILQFFFPRPYVDISEDQDADIFTITVQATDMAESVRIANTVAKAFIDRDVELQREEFYRFADSIEARIPLAKAEYERTLKGLQDFREKHASISLDEEILRLIGLISSVASERDEAGVQAEQYRAMLAETRRLLAATPQYSKSQEQMERNPVVDSVKLTLRDLYLELANTRTRYTEQHPQVVDIQNRIKQAKEIIQEEAARIFGDVTLALDPLFTELAQRASQYAADTAGAEMQQQAYDQVLASLNQKLLRFPAMQTNYALLSLQYRRAEQYLQTLMDINYQVDTARSLAVSNLRLVEAASIPPDITDYKQPNLMLHVALAIFLAGFFSLVGTFLREYLDPAVLRPDDAATAAGAPCLAVLPAGSGTRQGAFASRPAGHPQREALSALAATLESGNPVPRRIGLLPLNDEPATALAVAHLGQMQTEERHRTLLVDLCLRTPHLDALFGVARSPGVAEVLAGKATAQACLQPLPFEQARLLAAGRADLLQGTVLSKRALEPLLNSLAAQVDRTVCLLPALATNADGLRIVSVLNTVVLVASQGVTHREALSNAAAGVRQAGGTVQGVVLIQESGWKAFPQLQWKRA</sequence>
<dbReference type="OrthoDB" id="5439521at2"/>
<dbReference type="PANTHER" id="PTHR32309">
    <property type="entry name" value="TYROSINE-PROTEIN KINASE"/>
    <property type="match status" value="1"/>
</dbReference>
<dbReference type="GO" id="GO:0004713">
    <property type="term" value="F:protein tyrosine kinase activity"/>
    <property type="evidence" value="ECO:0007669"/>
    <property type="project" value="TreeGrafter"/>
</dbReference>
<gene>
    <name evidence="2" type="ORF">DGI_2952</name>
</gene>
<proteinExistence type="predicted"/>
<name>T2GFJ7_MEGG1</name>
<keyword evidence="1" id="KW-1133">Transmembrane helix</keyword>
<keyword evidence="1" id="KW-0472">Membrane</keyword>
<dbReference type="InterPro" id="IPR027417">
    <property type="entry name" value="P-loop_NTPase"/>
</dbReference>
<dbReference type="GO" id="GO:0005886">
    <property type="term" value="C:plasma membrane"/>
    <property type="evidence" value="ECO:0007669"/>
    <property type="project" value="TreeGrafter"/>
</dbReference>
<dbReference type="STRING" id="1121448.DGI_2952"/>
<feature type="transmembrane region" description="Helical" evidence="1">
    <location>
        <begin position="20"/>
        <end position="40"/>
    </location>
</feature>
<reference evidence="3" key="2">
    <citation type="submission" date="2013-07" db="EMBL/GenBank/DDBJ databases">
        <authorList>
            <person name="Morais-Silva F.O."/>
            <person name="Rezende A.M."/>
            <person name="Pimentel C."/>
            <person name="Resende D.M."/>
            <person name="Santos C.I."/>
            <person name="Clemente C."/>
            <person name="de Oliveira L.M."/>
            <person name="da Silva S.M."/>
            <person name="Costa D.A."/>
            <person name="Varela-Raposo A."/>
            <person name="Horacio E.C.A."/>
            <person name="Matos M."/>
            <person name="Flores O."/>
            <person name="Ruiz J.C."/>
            <person name="Rodrigues-Pousada C."/>
        </authorList>
    </citation>
    <scope>NUCLEOTIDE SEQUENCE [LARGE SCALE GENOMIC DNA]</scope>
    <source>
        <strain evidence="3">ATCC 19364 / DSM 1382 / NCIMB 9332 / VKM B-1759</strain>
    </source>
</reference>
<dbReference type="eggNOG" id="COG0489">
    <property type="taxonomic scope" value="Bacteria"/>
</dbReference>
<dbReference type="EMBL" id="CP006585">
    <property type="protein sequence ID" value="AGW14677.1"/>
    <property type="molecule type" value="Genomic_DNA"/>
</dbReference>
<evidence type="ECO:0000256" key="1">
    <source>
        <dbReference type="SAM" id="Phobius"/>
    </source>
</evidence>
<dbReference type="eggNOG" id="COG3206">
    <property type="taxonomic scope" value="Bacteria"/>
</dbReference>
<accession>T2GFJ7</accession>
<evidence type="ECO:0000313" key="3">
    <source>
        <dbReference type="Proteomes" id="UP000016587"/>
    </source>
</evidence>
<evidence type="ECO:0000313" key="2">
    <source>
        <dbReference type="EMBL" id="AGW14677.1"/>
    </source>
</evidence>
<dbReference type="KEGG" id="dgg:DGI_2952"/>
<dbReference type="Proteomes" id="UP000016587">
    <property type="component" value="Chromosome"/>
</dbReference>
<dbReference type="PANTHER" id="PTHR32309:SF13">
    <property type="entry name" value="FERRIC ENTEROBACTIN TRANSPORT PROTEIN FEPE"/>
    <property type="match status" value="1"/>
</dbReference>
<dbReference type="RefSeq" id="WP_021761730.1">
    <property type="nucleotide sequence ID" value="NC_022444.1"/>
</dbReference>
<dbReference type="HOGENOM" id="CLU_381180_0_0_7"/>
<keyword evidence="3" id="KW-1185">Reference proteome</keyword>
<organism evidence="2 3">
    <name type="scientific">Megalodesulfovibrio gigas (strain ATCC 19364 / DSM 1382 / NCIMB 9332 / VKM B-1759)</name>
    <name type="common">Desulfovibrio gigas</name>
    <dbReference type="NCBI Taxonomy" id="1121448"/>
    <lineage>
        <taxon>Bacteria</taxon>
        <taxon>Pseudomonadati</taxon>
        <taxon>Thermodesulfobacteriota</taxon>
        <taxon>Desulfovibrionia</taxon>
        <taxon>Desulfovibrionales</taxon>
        <taxon>Desulfovibrionaceae</taxon>
        <taxon>Megalodesulfovibrio</taxon>
    </lineage>
</organism>
<dbReference type="PATRIC" id="fig|1121448.10.peg.2914"/>
<reference evidence="2 3" key="1">
    <citation type="journal article" date="2013" name="J. Bacteriol.">
        <title>Roles of HynAB and Ech, the only two hydrogenases found in the model sulfate reducer Desulfovibrio gigas.</title>
        <authorList>
            <person name="Morais-Silva F.O."/>
            <person name="Santos C.I."/>
            <person name="Rodrigues R."/>
            <person name="Pereira I.A."/>
            <person name="Rodrigues-Pousada C."/>
        </authorList>
    </citation>
    <scope>NUCLEOTIDE SEQUENCE [LARGE SCALE GENOMIC DNA]</scope>
    <source>
        <strain evidence="3">ATCC 19364 / DSM 1382 / NCIMB 9332 / VKM B-1759</strain>
    </source>
</reference>
<keyword evidence="1" id="KW-0812">Transmembrane</keyword>
<protein>
    <submittedName>
        <fullName evidence="2">Putative polysaccharide biosynthesis protein</fullName>
    </submittedName>
</protein>